<dbReference type="OrthoDB" id="9989112at2759"/>
<keyword evidence="3" id="KW-0547">Nucleotide-binding</keyword>
<dbReference type="SMART" id="SM00174">
    <property type="entry name" value="RHO"/>
    <property type="match status" value="1"/>
</dbReference>
<dbReference type="GO" id="GO:0034045">
    <property type="term" value="C:phagophore assembly site membrane"/>
    <property type="evidence" value="ECO:0007669"/>
    <property type="project" value="UniProtKB-SubCell"/>
</dbReference>
<dbReference type="InterPro" id="IPR057289">
    <property type="entry name" value="Rab1/Ypt1"/>
</dbReference>
<feature type="region of interest" description="Disordered" evidence="10">
    <location>
        <begin position="187"/>
        <end position="216"/>
    </location>
</feature>
<evidence type="ECO:0000256" key="5">
    <source>
        <dbReference type="ARBA" id="ARBA00023134"/>
    </source>
</evidence>
<keyword evidence="4" id="KW-0653">Protein transport</keyword>
<organism evidence="11 12">
    <name type="scientific">Collybiopsis confluens</name>
    <dbReference type="NCBI Taxonomy" id="2823264"/>
    <lineage>
        <taxon>Eukaryota</taxon>
        <taxon>Fungi</taxon>
        <taxon>Dikarya</taxon>
        <taxon>Basidiomycota</taxon>
        <taxon>Agaricomycotina</taxon>
        <taxon>Agaricomycetes</taxon>
        <taxon>Agaricomycetidae</taxon>
        <taxon>Agaricales</taxon>
        <taxon>Marasmiineae</taxon>
        <taxon>Omphalotaceae</taxon>
        <taxon>Collybiopsis</taxon>
    </lineage>
</organism>
<evidence type="ECO:0000256" key="6">
    <source>
        <dbReference type="ARBA" id="ARBA00023288"/>
    </source>
</evidence>
<dbReference type="PROSITE" id="PS51420">
    <property type="entry name" value="RHO"/>
    <property type="match status" value="1"/>
</dbReference>
<name>A0A8H5HYM1_9AGAR</name>
<keyword evidence="12" id="KW-1185">Reference proteome</keyword>
<dbReference type="GO" id="GO:0005525">
    <property type="term" value="F:GTP binding"/>
    <property type="evidence" value="ECO:0007669"/>
    <property type="project" value="UniProtKB-KW"/>
</dbReference>
<dbReference type="NCBIfam" id="TIGR00231">
    <property type="entry name" value="small_GTP"/>
    <property type="match status" value="1"/>
</dbReference>
<evidence type="ECO:0000256" key="7">
    <source>
        <dbReference type="ARBA" id="ARBA00023289"/>
    </source>
</evidence>
<dbReference type="CDD" id="cd01869">
    <property type="entry name" value="Rab1_Ypt1"/>
    <property type="match status" value="1"/>
</dbReference>
<keyword evidence="6" id="KW-0449">Lipoprotein</keyword>
<dbReference type="SMART" id="SM00173">
    <property type="entry name" value="RAS"/>
    <property type="match status" value="1"/>
</dbReference>
<dbReference type="PROSITE" id="PS51421">
    <property type="entry name" value="RAS"/>
    <property type="match status" value="1"/>
</dbReference>
<keyword evidence="2" id="KW-0813">Transport</keyword>
<feature type="compositionally biased region" description="Low complexity" evidence="10">
    <location>
        <begin position="200"/>
        <end position="216"/>
    </location>
</feature>
<evidence type="ECO:0000256" key="1">
    <source>
        <dbReference type="ARBA" id="ARBA00006270"/>
    </source>
</evidence>
<dbReference type="GO" id="GO:0003924">
    <property type="term" value="F:GTPase activity"/>
    <property type="evidence" value="ECO:0007669"/>
    <property type="project" value="InterPro"/>
</dbReference>
<comment type="caution">
    <text evidence="11">The sequence shown here is derived from an EMBL/GenBank/DDBJ whole genome shotgun (WGS) entry which is preliminary data.</text>
</comment>
<evidence type="ECO:0000256" key="3">
    <source>
        <dbReference type="ARBA" id="ARBA00022741"/>
    </source>
</evidence>
<evidence type="ECO:0000313" key="11">
    <source>
        <dbReference type="EMBL" id="KAF5391774.1"/>
    </source>
</evidence>
<comment type="subcellular location">
    <subcellularLocation>
        <location evidence="8">Preautophagosomal structure membrane</location>
        <topology evidence="8">Lipid-anchor</topology>
        <orientation evidence="8">Cytoplasmic side</orientation>
    </subcellularLocation>
</comment>
<dbReference type="SUPFAM" id="SSF52540">
    <property type="entry name" value="P-loop containing nucleoside triphosphate hydrolases"/>
    <property type="match status" value="1"/>
</dbReference>
<proteinExistence type="inferred from homology"/>
<evidence type="ECO:0000256" key="2">
    <source>
        <dbReference type="ARBA" id="ARBA00022448"/>
    </source>
</evidence>
<dbReference type="SMART" id="SM00176">
    <property type="entry name" value="RAN"/>
    <property type="match status" value="1"/>
</dbReference>
<dbReference type="EMBL" id="JAACJN010000008">
    <property type="protein sequence ID" value="KAF5391774.1"/>
    <property type="molecule type" value="Genomic_DNA"/>
</dbReference>
<dbReference type="PRINTS" id="PR00449">
    <property type="entry name" value="RASTRNSFRMNG"/>
</dbReference>
<keyword evidence="7" id="KW-0636">Prenylation</keyword>
<dbReference type="PROSITE" id="PS51419">
    <property type="entry name" value="RAB"/>
    <property type="match status" value="1"/>
</dbReference>
<dbReference type="Gene3D" id="3.40.50.300">
    <property type="entry name" value="P-loop containing nucleotide triphosphate hydrolases"/>
    <property type="match status" value="1"/>
</dbReference>
<dbReference type="InterPro" id="IPR027417">
    <property type="entry name" value="P-loop_NTPase"/>
</dbReference>
<comment type="similarity">
    <text evidence="1">Belongs to the small GTPase superfamily. Rab family.</text>
</comment>
<dbReference type="GO" id="GO:0015031">
    <property type="term" value="P:protein transport"/>
    <property type="evidence" value="ECO:0007669"/>
    <property type="project" value="UniProtKB-KW"/>
</dbReference>
<gene>
    <name evidence="11" type="ORF">D9757_001778</name>
</gene>
<keyword evidence="5" id="KW-0342">GTP-binding</keyword>
<evidence type="ECO:0000256" key="10">
    <source>
        <dbReference type="SAM" id="MobiDB-lite"/>
    </source>
</evidence>
<dbReference type="InterPro" id="IPR001806">
    <property type="entry name" value="Small_GTPase"/>
</dbReference>
<evidence type="ECO:0000256" key="9">
    <source>
        <dbReference type="ARBA" id="ARBA00074496"/>
    </source>
</evidence>
<dbReference type="InterPro" id="IPR005225">
    <property type="entry name" value="Small_GTP-bd"/>
</dbReference>
<dbReference type="InterPro" id="IPR050227">
    <property type="entry name" value="Rab"/>
</dbReference>
<evidence type="ECO:0000256" key="4">
    <source>
        <dbReference type="ARBA" id="ARBA00022927"/>
    </source>
</evidence>
<dbReference type="Proteomes" id="UP000518752">
    <property type="component" value="Unassembled WGS sequence"/>
</dbReference>
<evidence type="ECO:0000256" key="8">
    <source>
        <dbReference type="ARBA" id="ARBA00060489"/>
    </source>
</evidence>
<dbReference type="PANTHER" id="PTHR47977">
    <property type="entry name" value="RAS-RELATED PROTEIN RAB"/>
    <property type="match status" value="1"/>
</dbReference>
<dbReference type="SMART" id="SM00175">
    <property type="entry name" value="RAB"/>
    <property type="match status" value="1"/>
</dbReference>
<reference evidence="11 12" key="1">
    <citation type="journal article" date="2020" name="ISME J.">
        <title>Uncovering the hidden diversity of litter-decomposition mechanisms in mushroom-forming fungi.</title>
        <authorList>
            <person name="Floudas D."/>
            <person name="Bentzer J."/>
            <person name="Ahren D."/>
            <person name="Johansson T."/>
            <person name="Persson P."/>
            <person name="Tunlid A."/>
        </authorList>
    </citation>
    <scope>NUCLEOTIDE SEQUENCE [LARGE SCALE GENOMIC DNA]</scope>
    <source>
        <strain evidence="11 12">CBS 406.79</strain>
    </source>
</reference>
<dbReference type="FunFam" id="3.40.50.300:FF:000069">
    <property type="entry name" value="Ras GTP-binding protein YPT1"/>
    <property type="match status" value="1"/>
</dbReference>
<dbReference type="Pfam" id="PF00071">
    <property type="entry name" value="Ras"/>
    <property type="match status" value="1"/>
</dbReference>
<dbReference type="AlphaFoldDB" id="A0A8H5HYM1"/>
<evidence type="ECO:0000313" key="12">
    <source>
        <dbReference type="Proteomes" id="UP000518752"/>
    </source>
</evidence>
<protein>
    <recommendedName>
        <fullName evidence="9">GTP-binding protein ypt1</fullName>
    </recommendedName>
</protein>
<accession>A0A8H5HYM1</accession>
<sequence>MHTSEYDYLFKLLLIGDSGVGKSCLLLRFADDTYTESYISTIGVDFKIRTIELEGKTVKLQIKTRSCLLFAAFQWDTAGQERFRTITSSYYRGAHGIIVVYDVTDNDTFTNVKQWLQEIDRYASEGVNKLLVGNKSDLTSKKVVEYSVAKEFADQLSIPFLETSAKNATNVEQAFLTMAKQIKDRMGSTATAPGAGKSTSVPVGQNVQQQSSSGCC</sequence>